<proteinExistence type="inferred from homology"/>
<evidence type="ECO:0000313" key="5">
    <source>
        <dbReference type="EMBL" id="GAA3541696.1"/>
    </source>
</evidence>
<keyword evidence="2" id="KW-0238">DNA-binding</keyword>
<evidence type="ECO:0000256" key="3">
    <source>
        <dbReference type="ARBA" id="ARBA00023172"/>
    </source>
</evidence>
<dbReference type="InterPro" id="IPR002104">
    <property type="entry name" value="Integrase_catalytic"/>
</dbReference>
<sequence>MRAKRKGALAAYRDATLFKVLYGWGLRRTEAPKLDVVDFGRNPAAPEFGRYGMLNVRYGKAKHGQPPRRRNVASVMGWAVEAVVDYVDNVRPRFGCAEHPALWVTERGGRIKPAEINARFVAYRDALRLPKALVPHSMRHSYVSHLTEDGVDRRFIQCQVGHEVDSSTAVYTHVSSDFLNTALRRALTPALGNGPAGKEGQ</sequence>
<protein>
    <recommendedName>
        <fullName evidence="4">Tyr recombinase domain-containing protein</fullName>
    </recommendedName>
</protein>
<dbReference type="PROSITE" id="PS51898">
    <property type="entry name" value="TYR_RECOMBINASE"/>
    <property type="match status" value="1"/>
</dbReference>
<dbReference type="InterPro" id="IPR013762">
    <property type="entry name" value="Integrase-like_cat_sf"/>
</dbReference>
<dbReference type="Gene3D" id="1.10.443.10">
    <property type="entry name" value="Intergrase catalytic core"/>
    <property type="match status" value="1"/>
</dbReference>
<dbReference type="PANTHER" id="PTHR30349:SF41">
    <property type="entry name" value="INTEGRASE_RECOMBINASE PROTEIN MJ0367-RELATED"/>
    <property type="match status" value="1"/>
</dbReference>
<dbReference type="SUPFAM" id="SSF56349">
    <property type="entry name" value="DNA breaking-rejoining enzymes"/>
    <property type="match status" value="1"/>
</dbReference>
<dbReference type="InterPro" id="IPR050090">
    <property type="entry name" value="Tyrosine_recombinase_XerCD"/>
</dbReference>
<dbReference type="Proteomes" id="UP001500689">
    <property type="component" value="Unassembled WGS sequence"/>
</dbReference>
<comment type="similarity">
    <text evidence="1">Belongs to the 'phage' integrase family.</text>
</comment>
<dbReference type="InterPro" id="IPR011010">
    <property type="entry name" value="DNA_brk_join_enz"/>
</dbReference>
<evidence type="ECO:0000256" key="1">
    <source>
        <dbReference type="ARBA" id="ARBA00008857"/>
    </source>
</evidence>
<evidence type="ECO:0000256" key="2">
    <source>
        <dbReference type="ARBA" id="ARBA00023125"/>
    </source>
</evidence>
<reference evidence="6" key="1">
    <citation type="journal article" date="2019" name="Int. J. Syst. Evol. Microbiol.">
        <title>The Global Catalogue of Microorganisms (GCM) 10K type strain sequencing project: providing services to taxonomists for standard genome sequencing and annotation.</title>
        <authorList>
            <consortium name="The Broad Institute Genomics Platform"/>
            <consortium name="The Broad Institute Genome Sequencing Center for Infectious Disease"/>
            <person name="Wu L."/>
            <person name="Ma J."/>
        </authorList>
    </citation>
    <scope>NUCLEOTIDE SEQUENCE [LARGE SCALE GENOMIC DNA]</scope>
    <source>
        <strain evidence="6">JCM 16898</strain>
    </source>
</reference>
<dbReference type="EMBL" id="BAAAZN010000005">
    <property type="protein sequence ID" value="GAA3541696.1"/>
    <property type="molecule type" value="Genomic_DNA"/>
</dbReference>
<feature type="domain" description="Tyr recombinase" evidence="4">
    <location>
        <begin position="1"/>
        <end position="184"/>
    </location>
</feature>
<evidence type="ECO:0000259" key="4">
    <source>
        <dbReference type="PROSITE" id="PS51898"/>
    </source>
</evidence>
<comment type="caution">
    <text evidence="5">The sequence shown here is derived from an EMBL/GenBank/DDBJ whole genome shotgun (WGS) entry which is preliminary data.</text>
</comment>
<gene>
    <name evidence="5" type="ORF">GCM10022222_26710</name>
</gene>
<dbReference type="Pfam" id="PF00589">
    <property type="entry name" value="Phage_integrase"/>
    <property type="match status" value="1"/>
</dbReference>
<accession>A0ABP6W086</accession>
<name>A0ABP6W086_9PSEU</name>
<keyword evidence="6" id="KW-1185">Reference proteome</keyword>
<keyword evidence="3" id="KW-0233">DNA recombination</keyword>
<evidence type="ECO:0000313" key="6">
    <source>
        <dbReference type="Proteomes" id="UP001500689"/>
    </source>
</evidence>
<dbReference type="RefSeq" id="WP_344859271.1">
    <property type="nucleotide sequence ID" value="NZ_BAAAZN010000005.1"/>
</dbReference>
<dbReference type="PANTHER" id="PTHR30349">
    <property type="entry name" value="PHAGE INTEGRASE-RELATED"/>
    <property type="match status" value="1"/>
</dbReference>
<organism evidence="5 6">
    <name type="scientific">Amycolatopsis ultiminotia</name>
    <dbReference type="NCBI Taxonomy" id="543629"/>
    <lineage>
        <taxon>Bacteria</taxon>
        <taxon>Bacillati</taxon>
        <taxon>Actinomycetota</taxon>
        <taxon>Actinomycetes</taxon>
        <taxon>Pseudonocardiales</taxon>
        <taxon>Pseudonocardiaceae</taxon>
        <taxon>Amycolatopsis</taxon>
    </lineage>
</organism>